<keyword evidence="2" id="KW-1185">Reference proteome</keyword>
<name>A0A8B8KH89_ABRPR</name>
<evidence type="ECO:0000313" key="2">
    <source>
        <dbReference type="Proteomes" id="UP000694853"/>
    </source>
</evidence>
<dbReference type="GeneID" id="113855748"/>
<feature type="compositionally biased region" description="Polar residues" evidence="1">
    <location>
        <begin position="267"/>
        <end position="284"/>
    </location>
</feature>
<sequence length="383" mass="41733">MEAFSFLKYWKGGAALTLTPTSPTLPLSDIQTHQDDTDDGPFFDLEFTLPDDSEDANENLNDDLGDDDINNNDNDDSESESESESEFKFTISPSNSSNDPNLSPSPSHSEPNSKPHLTASFFKSATKFRVFMLGLKKSKPNVVSDKEPNASDSQPKKSQQRKLFTVKFKVEEAPILSFFTRDNSSKGKPSQNTQESQSQTETLSLSSASDENRLMRKYFKMVKPLYVKVSRRFSEQLNASTPESDKAETPQPESSPAKGVAEKPQTEAESSETAGTNGKGQKQGNIPLPAGLRVVCKHLGKSRSASSSAATPTPAAAALVSSRRRDDSLLQQQDGIQGAILHCKRSFNASRDTECESSELAGCVSDSLQDISPELSRNSTNEG</sequence>
<dbReference type="KEGG" id="aprc:113855748"/>
<feature type="region of interest" description="Disordered" evidence="1">
    <location>
        <begin position="301"/>
        <end position="328"/>
    </location>
</feature>
<dbReference type="GO" id="GO:0005886">
    <property type="term" value="C:plasma membrane"/>
    <property type="evidence" value="ECO:0007669"/>
    <property type="project" value="InterPro"/>
</dbReference>
<feature type="compositionally biased region" description="Low complexity" evidence="1">
    <location>
        <begin position="302"/>
        <end position="321"/>
    </location>
</feature>
<keyword evidence="3" id="KW-0808">Transferase</keyword>
<protein>
    <submittedName>
        <fullName evidence="3">Probable membrane-associated kinase regulator 2</fullName>
    </submittedName>
</protein>
<evidence type="ECO:0000256" key="1">
    <source>
        <dbReference type="SAM" id="MobiDB-lite"/>
    </source>
</evidence>
<dbReference type="OrthoDB" id="689803at2759"/>
<dbReference type="PANTHER" id="PTHR33929">
    <property type="entry name" value="MEMBRANE-ASSOCIATED KINASE REGULATOR 2-RELATED"/>
    <property type="match status" value="1"/>
</dbReference>
<feature type="region of interest" description="Disordered" evidence="1">
    <location>
        <begin position="178"/>
        <end position="210"/>
    </location>
</feature>
<feature type="region of interest" description="Disordered" evidence="1">
    <location>
        <begin position="139"/>
        <end position="163"/>
    </location>
</feature>
<feature type="compositionally biased region" description="Low complexity" evidence="1">
    <location>
        <begin position="18"/>
        <end position="28"/>
    </location>
</feature>
<feature type="region of interest" description="Disordered" evidence="1">
    <location>
        <begin position="18"/>
        <end position="118"/>
    </location>
</feature>
<gene>
    <name evidence="3" type="primary">LOC113855748</name>
</gene>
<feature type="compositionally biased region" description="Acidic residues" evidence="1">
    <location>
        <begin position="49"/>
        <end position="84"/>
    </location>
</feature>
<organism evidence="2 3">
    <name type="scientific">Abrus precatorius</name>
    <name type="common">Indian licorice</name>
    <name type="synonym">Glycine abrus</name>
    <dbReference type="NCBI Taxonomy" id="3816"/>
    <lineage>
        <taxon>Eukaryota</taxon>
        <taxon>Viridiplantae</taxon>
        <taxon>Streptophyta</taxon>
        <taxon>Embryophyta</taxon>
        <taxon>Tracheophyta</taxon>
        <taxon>Spermatophyta</taxon>
        <taxon>Magnoliopsida</taxon>
        <taxon>eudicotyledons</taxon>
        <taxon>Gunneridae</taxon>
        <taxon>Pentapetalae</taxon>
        <taxon>rosids</taxon>
        <taxon>fabids</taxon>
        <taxon>Fabales</taxon>
        <taxon>Fabaceae</taxon>
        <taxon>Papilionoideae</taxon>
        <taxon>50 kb inversion clade</taxon>
        <taxon>NPAAA clade</taxon>
        <taxon>indigoferoid/millettioid clade</taxon>
        <taxon>Abreae</taxon>
        <taxon>Abrus</taxon>
    </lineage>
</organism>
<accession>A0A8B8KH89</accession>
<dbReference type="AlphaFoldDB" id="A0A8B8KH89"/>
<feature type="region of interest" description="Disordered" evidence="1">
    <location>
        <begin position="237"/>
        <end position="289"/>
    </location>
</feature>
<dbReference type="GO" id="GO:0016301">
    <property type="term" value="F:kinase activity"/>
    <property type="evidence" value="ECO:0007669"/>
    <property type="project" value="UniProtKB-KW"/>
</dbReference>
<feature type="compositionally biased region" description="Low complexity" evidence="1">
    <location>
        <begin position="190"/>
        <end position="209"/>
    </location>
</feature>
<feature type="compositionally biased region" description="Polar residues" evidence="1">
    <location>
        <begin position="180"/>
        <end position="189"/>
    </location>
</feature>
<dbReference type="InterPro" id="IPR039619">
    <property type="entry name" value="MAKR2/5"/>
</dbReference>
<dbReference type="PANTHER" id="PTHR33929:SF1">
    <property type="entry name" value="MEMBRANE-ASSOCIATED KINASE REGULATOR 2-RELATED"/>
    <property type="match status" value="1"/>
</dbReference>
<reference evidence="3" key="2">
    <citation type="submission" date="2025-08" db="UniProtKB">
        <authorList>
            <consortium name="RefSeq"/>
        </authorList>
    </citation>
    <scope>IDENTIFICATION</scope>
    <source>
        <tissue evidence="3">Young leaves</tissue>
    </source>
</reference>
<feature type="compositionally biased region" description="Low complexity" evidence="1">
    <location>
        <begin position="92"/>
        <end position="109"/>
    </location>
</feature>
<evidence type="ECO:0000313" key="3">
    <source>
        <dbReference type="RefSeq" id="XP_027343180.1"/>
    </source>
</evidence>
<proteinExistence type="predicted"/>
<keyword evidence="3" id="KW-0418">Kinase</keyword>
<dbReference type="Proteomes" id="UP000694853">
    <property type="component" value="Unplaced"/>
</dbReference>
<dbReference type="RefSeq" id="XP_027343180.1">
    <property type="nucleotide sequence ID" value="XM_027487379.1"/>
</dbReference>
<reference evidence="2" key="1">
    <citation type="journal article" date="2019" name="Toxins">
        <title>Detection of Abrin-Like and Prepropulchellin-Like Toxin Genes and Transcripts Using Whole Genome Sequencing and Full-Length Transcript Sequencing of Abrus precatorius.</title>
        <authorList>
            <person name="Hovde B.T."/>
            <person name="Daligault H.E."/>
            <person name="Hanschen E.R."/>
            <person name="Kunde Y.A."/>
            <person name="Johnson M.B."/>
            <person name="Starkenburg S.R."/>
            <person name="Johnson S.L."/>
        </authorList>
    </citation>
    <scope>NUCLEOTIDE SEQUENCE [LARGE SCALE GENOMIC DNA]</scope>
</reference>